<gene>
    <name evidence="3" type="ORF">GCM10007140_21760</name>
</gene>
<dbReference type="Gene3D" id="3.90.1140.10">
    <property type="entry name" value="Cyclic phosphodiesterase"/>
    <property type="match status" value="1"/>
</dbReference>
<dbReference type="EMBL" id="BMFK01000001">
    <property type="protein sequence ID" value="GGE71470.1"/>
    <property type="molecule type" value="Genomic_DNA"/>
</dbReference>
<feature type="active site" description="Proton donor" evidence="2">
    <location>
        <position position="34"/>
    </location>
</feature>
<dbReference type="InterPro" id="IPR022932">
    <property type="entry name" value="YjcG"/>
</dbReference>
<dbReference type="Proteomes" id="UP000605259">
    <property type="component" value="Unassembled WGS sequence"/>
</dbReference>
<keyword evidence="1 2" id="KW-0378">Hydrolase</keyword>
<dbReference type="InterPro" id="IPR009097">
    <property type="entry name" value="Cyclic_Pdiesterase"/>
</dbReference>
<dbReference type="InterPro" id="IPR050580">
    <property type="entry name" value="2H_phosphoesterase_YjcG-like"/>
</dbReference>
<reference evidence="3" key="1">
    <citation type="journal article" date="2014" name="Int. J. Syst. Evol. Microbiol.">
        <title>Complete genome sequence of Corynebacterium casei LMG S-19264T (=DSM 44701T), isolated from a smear-ripened cheese.</title>
        <authorList>
            <consortium name="US DOE Joint Genome Institute (JGI-PGF)"/>
            <person name="Walter F."/>
            <person name="Albersmeier A."/>
            <person name="Kalinowski J."/>
            <person name="Ruckert C."/>
        </authorList>
    </citation>
    <scope>NUCLEOTIDE SEQUENCE</scope>
    <source>
        <strain evidence="3">CGMCC 1.12698</strain>
    </source>
</reference>
<dbReference type="AlphaFoldDB" id="A0A917ERV3"/>
<feature type="short sequence motif" description="HXTX 2" evidence="2">
    <location>
        <begin position="115"/>
        <end position="118"/>
    </location>
</feature>
<feature type="short sequence motif" description="HXTX 1" evidence="2">
    <location>
        <begin position="34"/>
        <end position="37"/>
    </location>
</feature>
<evidence type="ECO:0000313" key="3">
    <source>
        <dbReference type="EMBL" id="GGE71470.1"/>
    </source>
</evidence>
<comment type="similarity">
    <text evidence="2">Belongs to the 2H phosphoesterase superfamily. YjcG family.</text>
</comment>
<dbReference type="SUPFAM" id="SSF55144">
    <property type="entry name" value="LigT-like"/>
    <property type="match status" value="1"/>
</dbReference>
<feature type="active site" description="Proton acceptor" evidence="2">
    <location>
        <position position="115"/>
    </location>
</feature>
<protein>
    <recommendedName>
        <fullName evidence="2">Putative phosphoesterase GCM10007140_21760</fullName>
        <ecNumber evidence="2">3.1.-.-</ecNumber>
    </recommendedName>
</protein>
<dbReference type="NCBIfam" id="NF010223">
    <property type="entry name" value="PRK13679.1"/>
    <property type="match status" value="1"/>
</dbReference>
<dbReference type="PANTHER" id="PTHR40037">
    <property type="entry name" value="PHOSPHOESTERASE YJCG-RELATED"/>
    <property type="match status" value="1"/>
</dbReference>
<evidence type="ECO:0000313" key="4">
    <source>
        <dbReference type="Proteomes" id="UP000605259"/>
    </source>
</evidence>
<dbReference type="PANTHER" id="PTHR40037:SF1">
    <property type="entry name" value="PHOSPHOESTERASE SAOUHSC_00951-RELATED"/>
    <property type="match status" value="1"/>
</dbReference>
<evidence type="ECO:0000256" key="1">
    <source>
        <dbReference type="ARBA" id="ARBA00022801"/>
    </source>
</evidence>
<dbReference type="Pfam" id="PF13563">
    <property type="entry name" value="2_5_RNA_ligase2"/>
    <property type="match status" value="1"/>
</dbReference>
<organism evidence="3 4">
    <name type="scientific">Priestia taiwanensis</name>
    <dbReference type="NCBI Taxonomy" id="1347902"/>
    <lineage>
        <taxon>Bacteria</taxon>
        <taxon>Bacillati</taxon>
        <taxon>Bacillota</taxon>
        <taxon>Bacilli</taxon>
        <taxon>Bacillales</taxon>
        <taxon>Bacillaceae</taxon>
        <taxon>Priestia</taxon>
    </lineage>
</organism>
<dbReference type="GO" id="GO:0016788">
    <property type="term" value="F:hydrolase activity, acting on ester bonds"/>
    <property type="evidence" value="ECO:0007669"/>
    <property type="project" value="UniProtKB-UniRule"/>
</dbReference>
<evidence type="ECO:0000256" key="2">
    <source>
        <dbReference type="HAMAP-Rule" id="MF_01444"/>
    </source>
</evidence>
<sequence>MKYGIVIFPSKTLQDKANSLRKRYDSHYGLIPPHVTLKYPFEADEHTTEAIVQELRHIASEVQPFTLTSGNVSSFYPTNNVIYFKIAQSEALATLNNKMHDGVLATEKEYAFVPHLTIGQNLSDAEHADVLGRLKMLDYHYEQVIDRFHLLYQLEDGFWTVYETFHLGKDC</sequence>
<dbReference type="HAMAP" id="MF_01444">
    <property type="entry name" value="2H_phosphoesterase_YjcG"/>
    <property type="match status" value="1"/>
</dbReference>
<keyword evidence="4" id="KW-1185">Reference proteome</keyword>
<comment type="caution">
    <text evidence="3">The sequence shown here is derived from an EMBL/GenBank/DDBJ whole genome shotgun (WGS) entry which is preliminary data.</text>
</comment>
<dbReference type="EC" id="3.1.-.-" evidence="2"/>
<proteinExistence type="inferred from homology"/>
<dbReference type="RefSeq" id="WP_188388373.1">
    <property type="nucleotide sequence ID" value="NZ_BMFK01000001.1"/>
</dbReference>
<accession>A0A917ERV3</accession>
<name>A0A917ERV3_9BACI</name>
<reference evidence="3" key="2">
    <citation type="submission" date="2020-09" db="EMBL/GenBank/DDBJ databases">
        <authorList>
            <person name="Sun Q."/>
            <person name="Zhou Y."/>
        </authorList>
    </citation>
    <scope>NUCLEOTIDE SEQUENCE</scope>
    <source>
        <strain evidence="3">CGMCC 1.12698</strain>
    </source>
</reference>